<feature type="transmembrane region" description="Helical" evidence="2">
    <location>
        <begin position="90"/>
        <end position="108"/>
    </location>
</feature>
<evidence type="ECO:0000313" key="4">
    <source>
        <dbReference type="EMBL" id="GGD92178.1"/>
    </source>
</evidence>
<dbReference type="Pfam" id="PF04280">
    <property type="entry name" value="Tim44"/>
    <property type="match status" value="1"/>
</dbReference>
<comment type="caution">
    <text evidence="4">The sequence shown here is derived from an EMBL/GenBank/DDBJ whole genome shotgun (WGS) entry which is preliminary data.</text>
</comment>
<accession>A0A916ZEC2</accession>
<proteinExistence type="predicted"/>
<evidence type="ECO:0000256" key="2">
    <source>
        <dbReference type="SAM" id="Phobius"/>
    </source>
</evidence>
<protein>
    <submittedName>
        <fullName evidence="4">Membrane protein</fullName>
    </submittedName>
</protein>
<dbReference type="InterPro" id="IPR007379">
    <property type="entry name" value="Tim44-like_dom"/>
</dbReference>
<reference evidence="4" key="1">
    <citation type="journal article" date="2014" name="Int. J. Syst. Evol. Microbiol.">
        <title>Complete genome sequence of Corynebacterium casei LMG S-19264T (=DSM 44701T), isolated from a smear-ripened cheese.</title>
        <authorList>
            <consortium name="US DOE Joint Genome Institute (JGI-PGF)"/>
            <person name="Walter F."/>
            <person name="Albersmeier A."/>
            <person name="Kalinowski J."/>
            <person name="Ruckert C."/>
        </authorList>
    </citation>
    <scope>NUCLEOTIDE SEQUENCE</scope>
    <source>
        <strain evidence="4">CGMCC 1.15367</strain>
    </source>
</reference>
<organism evidence="4 5">
    <name type="scientific">Aureimonas endophytica</name>
    <dbReference type="NCBI Taxonomy" id="2027858"/>
    <lineage>
        <taxon>Bacteria</taxon>
        <taxon>Pseudomonadati</taxon>
        <taxon>Pseudomonadota</taxon>
        <taxon>Alphaproteobacteria</taxon>
        <taxon>Hyphomicrobiales</taxon>
        <taxon>Aurantimonadaceae</taxon>
        <taxon>Aureimonas</taxon>
    </lineage>
</organism>
<dbReference type="PANTHER" id="PTHR41542">
    <property type="entry name" value="BLL5807 PROTEIN"/>
    <property type="match status" value="1"/>
</dbReference>
<dbReference type="AlphaFoldDB" id="A0A916ZEC2"/>
<dbReference type="SMART" id="SM00978">
    <property type="entry name" value="Tim44"/>
    <property type="match status" value="1"/>
</dbReference>
<sequence length="317" mass="33612">MLTSRKTRLLTALGALAVAFTMVTVDMAEARRGGSFGSRGTRTFQSVPSTNTAPSVAPVQRTMTQPGAATQAPAAAPASSFNRPSFGGSLFRGLMIGGLIGLVFGGGFGGLAGMFGFLIQALIIAALVMLALRFFRSRSSAPAMAGGPQRMERNGYDAPRQGGGIPGIGSRLGGGGSARPATRDEVAVGPSDLDMFERRLGELQTAYSREDYAALRAITTPEMMGYLSEELGQNASQGVRNEVADVKLLQGDLAESWREGSRDYATVAMRYSSRDVTRERATGRIVAGDERPSETTEIWTFLRDPGGDWKLSAIQEV</sequence>
<feature type="compositionally biased region" description="Polar residues" evidence="1">
    <location>
        <begin position="45"/>
        <end position="54"/>
    </location>
</feature>
<dbReference type="EMBL" id="BMIQ01000001">
    <property type="protein sequence ID" value="GGD92178.1"/>
    <property type="molecule type" value="Genomic_DNA"/>
</dbReference>
<dbReference type="SUPFAM" id="SSF54427">
    <property type="entry name" value="NTF2-like"/>
    <property type="match status" value="1"/>
</dbReference>
<keyword evidence="2" id="KW-0812">Transmembrane</keyword>
<gene>
    <name evidence="4" type="ORF">GCM10011390_08610</name>
</gene>
<dbReference type="Gene3D" id="3.10.450.240">
    <property type="match status" value="1"/>
</dbReference>
<feature type="transmembrane region" description="Helical" evidence="2">
    <location>
        <begin position="115"/>
        <end position="135"/>
    </location>
</feature>
<name>A0A916ZEC2_9HYPH</name>
<evidence type="ECO:0000313" key="5">
    <source>
        <dbReference type="Proteomes" id="UP000644699"/>
    </source>
</evidence>
<keyword evidence="2" id="KW-0472">Membrane</keyword>
<dbReference type="InterPro" id="IPR032710">
    <property type="entry name" value="NTF2-like_dom_sf"/>
</dbReference>
<feature type="region of interest" description="Disordered" evidence="1">
    <location>
        <begin position="34"/>
        <end position="57"/>
    </location>
</feature>
<evidence type="ECO:0000259" key="3">
    <source>
        <dbReference type="SMART" id="SM00978"/>
    </source>
</evidence>
<keyword evidence="2" id="KW-1133">Transmembrane helix</keyword>
<dbReference type="RefSeq" id="WP_188906952.1">
    <property type="nucleotide sequence ID" value="NZ_BMIQ01000001.1"/>
</dbReference>
<keyword evidence="5" id="KW-1185">Reference proteome</keyword>
<dbReference type="PANTHER" id="PTHR41542:SF1">
    <property type="entry name" value="BLL5807 PROTEIN"/>
    <property type="match status" value="1"/>
</dbReference>
<reference evidence="4" key="2">
    <citation type="submission" date="2020-09" db="EMBL/GenBank/DDBJ databases">
        <authorList>
            <person name="Sun Q."/>
            <person name="Zhou Y."/>
        </authorList>
    </citation>
    <scope>NUCLEOTIDE SEQUENCE</scope>
    <source>
        <strain evidence="4">CGMCC 1.15367</strain>
    </source>
</reference>
<dbReference type="Proteomes" id="UP000644699">
    <property type="component" value="Unassembled WGS sequence"/>
</dbReference>
<feature type="domain" description="Tim44-like" evidence="3">
    <location>
        <begin position="173"/>
        <end position="316"/>
    </location>
</feature>
<evidence type="ECO:0000256" key="1">
    <source>
        <dbReference type="SAM" id="MobiDB-lite"/>
    </source>
</evidence>